<accession>A0A6A5T124</accession>
<organism evidence="1 2">
    <name type="scientific">Clathrospora elynae</name>
    <dbReference type="NCBI Taxonomy" id="706981"/>
    <lineage>
        <taxon>Eukaryota</taxon>
        <taxon>Fungi</taxon>
        <taxon>Dikarya</taxon>
        <taxon>Ascomycota</taxon>
        <taxon>Pezizomycotina</taxon>
        <taxon>Dothideomycetes</taxon>
        <taxon>Pleosporomycetidae</taxon>
        <taxon>Pleosporales</taxon>
        <taxon>Diademaceae</taxon>
        <taxon>Clathrospora</taxon>
    </lineage>
</organism>
<dbReference type="AlphaFoldDB" id="A0A6A5T124"/>
<gene>
    <name evidence="1" type="ORF">EJ02DRAFT_315031</name>
</gene>
<sequence>YKYQILNLPVSESRVGKKRYMDIAVQAVPFLNSNQHVFATDNISTIVPWTPLHQHAPGPRVQIGNPAMGVDAKWRLVEIVDQNTTAYLSLQ</sequence>
<name>A0A6A5T124_9PLEO</name>
<reference evidence="1" key="1">
    <citation type="journal article" date="2020" name="Stud. Mycol.">
        <title>101 Dothideomycetes genomes: a test case for predicting lifestyles and emergence of pathogens.</title>
        <authorList>
            <person name="Haridas S."/>
            <person name="Albert R."/>
            <person name="Binder M."/>
            <person name="Bloem J."/>
            <person name="Labutti K."/>
            <person name="Salamov A."/>
            <person name="Andreopoulos B."/>
            <person name="Baker S."/>
            <person name="Barry K."/>
            <person name="Bills G."/>
            <person name="Bluhm B."/>
            <person name="Cannon C."/>
            <person name="Castanera R."/>
            <person name="Culley D."/>
            <person name="Daum C."/>
            <person name="Ezra D."/>
            <person name="Gonzalez J."/>
            <person name="Henrissat B."/>
            <person name="Kuo A."/>
            <person name="Liang C."/>
            <person name="Lipzen A."/>
            <person name="Lutzoni F."/>
            <person name="Magnuson J."/>
            <person name="Mondo S."/>
            <person name="Nolan M."/>
            <person name="Ohm R."/>
            <person name="Pangilinan J."/>
            <person name="Park H.-J."/>
            <person name="Ramirez L."/>
            <person name="Alfaro M."/>
            <person name="Sun H."/>
            <person name="Tritt A."/>
            <person name="Yoshinaga Y."/>
            <person name="Zwiers L.-H."/>
            <person name="Turgeon B."/>
            <person name="Goodwin S."/>
            <person name="Spatafora J."/>
            <person name="Crous P."/>
            <person name="Grigoriev I."/>
        </authorList>
    </citation>
    <scope>NUCLEOTIDE SEQUENCE</scope>
    <source>
        <strain evidence="1">CBS 161.51</strain>
    </source>
</reference>
<feature type="non-terminal residue" evidence="1">
    <location>
        <position position="1"/>
    </location>
</feature>
<evidence type="ECO:0000313" key="2">
    <source>
        <dbReference type="Proteomes" id="UP000800038"/>
    </source>
</evidence>
<feature type="non-terminal residue" evidence="1">
    <location>
        <position position="91"/>
    </location>
</feature>
<evidence type="ECO:0000313" key="1">
    <source>
        <dbReference type="EMBL" id="KAF1945930.1"/>
    </source>
</evidence>
<proteinExistence type="predicted"/>
<dbReference type="Proteomes" id="UP000800038">
    <property type="component" value="Unassembled WGS sequence"/>
</dbReference>
<protein>
    <submittedName>
        <fullName evidence="1">Uncharacterized protein</fullName>
    </submittedName>
</protein>
<keyword evidence="2" id="KW-1185">Reference proteome</keyword>
<dbReference type="EMBL" id="ML976006">
    <property type="protein sequence ID" value="KAF1945930.1"/>
    <property type="molecule type" value="Genomic_DNA"/>
</dbReference>